<protein>
    <recommendedName>
        <fullName evidence="3">Heme exporter protein C</fullName>
    </recommendedName>
</protein>
<organism evidence="11 12">
    <name type="scientific">Bacillus salipaludis</name>
    <dbReference type="NCBI Taxonomy" id="2547811"/>
    <lineage>
        <taxon>Bacteria</taxon>
        <taxon>Bacillati</taxon>
        <taxon>Bacillota</taxon>
        <taxon>Bacilli</taxon>
        <taxon>Bacillales</taxon>
        <taxon>Bacillaceae</taxon>
        <taxon>Bacillus</taxon>
    </lineage>
</organism>
<accession>A0A4R5VPH1</accession>
<keyword evidence="13" id="KW-1185">Reference proteome</keyword>
<evidence type="ECO:0000256" key="6">
    <source>
        <dbReference type="ARBA" id="ARBA00022989"/>
    </source>
</evidence>
<evidence type="ECO:0000313" key="12">
    <source>
        <dbReference type="Proteomes" id="UP000295132"/>
    </source>
</evidence>
<dbReference type="InterPro" id="IPR003557">
    <property type="entry name" value="Cyt_c_biogenesis_CcmC"/>
</dbReference>
<dbReference type="GO" id="GO:0017004">
    <property type="term" value="P:cytochrome complex assembly"/>
    <property type="evidence" value="ECO:0007669"/>
    <property type="project" value="UniProtKB-KW"/>
</dbReference>
<sequence>MSMNLEREKVTLPLPQLDEAKNSRLPKILFSSTVIAMLLSLYFIFLYAEEEKTMGAAQKIFYFHVSSAWVAFFAFFITFLFSILFLIKRKRILDTYAYVSAEIGVVFTLIVLTTGPIWAKSSWNTWWVWEPRLITTLILFFIYIAYIMIRHMDGVWDKKARLSAVFGIIGFVDVPIVFFAIRWWQTKLHPIVFGEGPSQKGEGIAPTMLVTLLVTIATFTLLYSYLLNKGVTLENMKIKVDQYKEKLRESIEN</sequence>
<evidence type="ECO:0000256" key="2">
    <source>
        <dbReference type="ARBA" id="ARBA00005840"/>
    </source>
</evidence>
<dbReference type="GO" id="GO:0005886">
    <property type="term" value="C:plasma membrane"/>
    <property type="evidence" value="ECO:0007669"/>
    <property type="project" value="TreeGrafter"/>
</dbReference>
<evidence type="ECO:0000259" key="9">
    <source>
        <dbReference type="Pfam" id="PF01578"/>
    </source>
</evidence>
<gene>
    <name evidence="11" type="ORF">E2K98_15560</name>
    <name evidence="10" type="ORF">RCG21_25245</name>
</gene>
<feature type="transmembrane region" description="Helical" evidence="8">
    <location>
        <begin position="60"/>
        <end position="87"/>
    </location>
</feature>
<evidence type="ECO:0000256" key="7">
    <source>
        <dbReference type="ARBA" id="ARBA00023136"/>
    </source>
</evidence>
<evidence type="ECO:0000313" key="13">
    <source>
        <dbReference type="Proteomes" id="UP001178888"/>
    </source>
</evidence>
<keyword evidence="4 8" id="KW-0812">Transmembrane</keyword>
<feature type="transmembrane region" description="Helical" evidence="8">
    <location>
        <begin position="161"/>
        <end position="184"/>
    </location>
</feature>
<dbReference type="PANTHER" id="PTHR30071">
    <property type="entry name" value="HEME EXPORTER PROTEIN C"/>
    <property type="match status" value="1"/>
</dbReference>
<keyword evidence="7 8" id="KW-0472">Membrane</keyword>
<comment type="similarity">
    <text evidence="2">Belongs to the CcmC/CycZ/HelC family.</text>
</comment>
<feature type="transmembrane region" description="Helical" evidence="8">
    <location>
        <begin position="28"/>
        <end position="48"/>
    </location>
</feature>
<evidence type="ECO:0000256" key="3">
    <source>
        <dbReference type="ARBA" id="ARBA00016463"/>
    </source>
</evidence>
<evidence type="ECO:0000256" key="5">
    <source>
        <dbReference type="ARBA" id="ARBA00022748"/>
    </source>
</evidence>
<evidence type="ECO:0000313" key="11">
    <source>
        <dbReference type="EMBL" id="TDK60127.1"/>
    </source>
</evidence>
<comment type="caution">
    <text evidence="11">The sequence shown here is derived from an EMBL/GenBank/DDBJ whole genome shotgun (WGS) entry which is preliminary data.</text>
</comment>
<keyword evidence="5" id="KW-0201">Cytochrome c-type biogenesis</keyword>
<dbReference type="GO" id="GO:0015232">
    <property type="term" value="F:heme transmembrane transporter activity"/>
    <property type="evidence" value="ECO:0007669"/>
    <property type="project" value="InterPro"/>
</dbReference>
<dbReference type="InterPro" id="IPR002541">
    <property type="entry name" value="Cyt_c_assembly"/>
</dbReference>
<dbReference type="GO" id="GO:0020037">
    <property type="term" value="F:heme binding"/>
    <property type="evidence" value="ECO:0007669"/>
    <property type="project" value="InterPro"/>
</dbReference>
<feature type="transmembrane region" description="Helical" evidence="8">
    <location>
        <begin position="204"/>
        <end position="227"/>
    </location>
</feature>
<reference evidence="11 12" key="1">
    <citation type="submission" date="2019-03" db="EMBL/GenBank/DDBJ databases">
        <title>Bacillus niacini sp. nov. a Nicotinate-Metabolizing Mesophile Isolated from Soil.</title>
        <authorList>
            <person name="Zhang G."/>
        </authorList>
    </citation>
    <scope>NUCLEOTIDE SEQUENCE [LARGE SCALE GENOMIC DNA]</scope>
    <source>
        <strain evidence="11 12">WN066</strain>
    </source>
</reference>
<feature type="transmembrane region" description="Helical" evidence="8">
    <location>
        <begin position="99"/>
        <end position="119"/>
    </location>
</feature>
<dbReference type="EMBL" id="JAVGVR010000001">
    <property type="protein sequence ID" value="MDQ6599606.1"/>
    <property type="molecule type" value="Genomic_DNA"/>
</dbReference>
<dbReference type="Proteomes" id="UP000295132">
    <property type="component" value="Unassembled WGS sequence"/>
</dbReference>
<dbReference type="EMBL" id="SMYO01000007">
    <property type="protein sequence ID" value="TDK60127.1"/>
    <property type="molecule type" value="Genomic_DNA"/>
</dbReference>
<feature type="transmembrane region" description="Helical" evidence="8">
    <location>
        <begin position="131"/>
        <end position="149"/>
    </location>
</feature>
<dbReference type="Proteomes" id="UP001178888">
    <property type="component" value="Unassembled WGS sequence"/>
</dbReference>
<dbReference type="InterPro" id="IPR045062">
    <property type="entry name" value="Cyt_c_biogenesis_CcsA/CcmC"/>
</dbReference>
<dbReference type="PANTHER" id="PTHR30071:SF1">
    <property type="entry name" value="CYTOCHROME B_B6 PROTEIN-RELATED"/>
    <property type="match status" value="1"/>
</dbReference>
<reference evidence="10" key="2">
    <citation type="submission" date="2023-08" db="EMBL/GenBank/DDBJ databases">
        <title>Nitrogen cycling bacteria in agricultural field soils.</title>
        <authorList>
            <person name="Jang J."/>
        </authorList>
    </citation>
    <scope>NUCLEOTIDE SEQUENCE</scope>
    <source>
        <strain evidence="10">PS3-36</strain>
    </source>
</reference>
<dbReference type="RefSeq" id="WP_133335674.1">
    <property type="nucleotide sequence ID" value="NZ_JAVGVR010000001.1"/>
</dbReference>
<proteinExistence type="inferred from homology"/>
<evidence type="ECO:0000256" key="4">
    <source>
        <dbReference type="ARBA" id="ARBA00022692"/>
    </source>
</evidence>
<comment type="subcellular location">
    <subcellularLocation>
        <location evidence="1">Membrane</location>
        <topology evidence="1">Multi-pass membrane protein</topology>
    </subcellularLocation>
</comment>
<dbReference type="AlphaFoldDB" id="A0A4R5VPH1"/>
<evidence type="ECO:0000256" key="1">
    <source>
        <dbReference type="ARBA" id="ARBA00004141"/>
    </source>
</evidence>
<dbReference type="Pfam" id="PF01578">
    <property type="entry name" value="Cytochrom_C_asm"/>
    <property type="match status" value="1"/>
</dbReference>
<dbReference type="PRINTS" id="PR01386">
    <property type="entry name" value="CCMCBIOGNSIS"/>
</dbReference>
<evidence type="ECO:0000256" key="8">
    <source>
        <dbReference type="SAM" id="Phobius"/>
    </source>
</evidence>
<keyword evidence="6 8" id="KW-1133">Transmembrane helix</keyword>
<feature type="domain" description="Cytochrome c assembly protein" evidence="9">
    <location>
        <begin position="30"/>
        <end position="189"/>
    </location>
</feature>
<name>A0A4R5VPH1_9BACI</name>
<evidence type="ECO:0000313" key="10">
    <source>
        <dbReference type="EMBL" id="MDQ6599606.1"/>
    </source>
</evidence>